<dbReference type="InterPro" id="IPR011701">
    <property type="entry name" value="MFS"/>
</dbReference>
<dbReference type="GO" id="GO:0005886">
    <property type="term" value="C:plasma membrane"/>
    <property type="evidence" value="ECO:0007669"/>
    <property type="project" value="UniProtKB-SubCell"/>
</dbReference>
<evidence type="ECO:0000313" key="9">
    <source>
        <dbReference type="EMBL" id="SCC51690.1"/>
    </source>
</evidence>
<keyword evidence="3" id="KW-1003">Cell membrane</keyword>
<dbReference type="InterPro" id="IPR020846">
    <property type="entry name" value="MFS_dom"/>
</dbReference>
<evidence type="ECO:0000256" key="6">
    <source>
        <dbReference type="ARBA" id="ARBA00023136"/>
    </source>
</evidence>
<feature type="transmembrane region" description="Helical" evidence="7">
    <location>
        <begin position="182"/>
        <end position="202"/>
    </location>
</feature>
<feature type="transmembrane region" description="Helical" evidence="7">
    <location>
        <begin position="265"/>
        <end position="284"/>
    </location>
</feature>
<dbReference type="SUPFAM" id="SSF103473">
    <property type="entry name" value="MFS general substrate transporter"/>
    <property type="match status" value="1"/>
</dbReference>
<dbReference type="EMBL" id="FMBC01000032">
    <property type="protein sequence ID" value="SCC51690.1"/>
    <property type="molecule type" value="Genomic_DNA"/>
</dbReference>
<dbReference type="Proteomes" id="UP000198515">
    <property type="component" value="Unassembled WGS sequence"/>
</dbReference>
<keyword evidence="2" id="KW-0813">Transport</keyword>
<feature type="transmembrane region" description="Helical" evidence="7">
    <location>
        <begin position="65"/>
        <end position="83"/>
    </location>
</feature>
<dbReference type="NCBIfam" id="NF007472">
    <property type="entry name" value="PRK10054.1"/>
    <property type="match status" value="1"/>
</dbReference>
<keyword evidence="5 7" id="KW-1133">Transmembrane helix</keyword>
<organism evidence="9 10">
    <name type="scientific">Kosakonia oryziphila</name>
    <dbReference type="NCBI Taxonomy" id="1005667"/>
    <lineage>
        <taxon>Bacteria</taxon>
        <taxon>Pseudomonadati</taxon>
        <taxon>Pseudomonadota</taxon>
        <taxon>Gammaproteobacteria</taxon>
        <taxon>Enterobacterales</taxon>
        <taxon>Enterobacteriaceae</taxon>
        <taxon>Kosakonia</taxon>
    </lineage>
</organism>
<evidence type="ECO:0000256" key="2">
    <source>
        <dbReference type="ARBA" id="ARBA00022448"/>
    </source>
</evidence>
<keyword evidence="10" id="KW-1185">Reference proteome</keyword>
<evidence type="ECO:0000313" key="10">
    <source>
        <dbReference type="Proteomes" id="UP000198515"/>
    </source>
</evidence>
<feature type="transmembrane region" description="Helical" evidence="7">
    <location>
        <begin position="118"/>
        <end position="141"/>
    </location>
</feature>
<dbReference type="InterPro" id="IPR036259">
    <property type="entry name" value="MFS_trans_sf"/>
</dbReference>
<dbReference type="Pfam" id="PF07690">
    <property type="entry name" value="MFS_1"/>
    <property type="match status" value="1"/>
</dbReference>
<evidence type="ECO:0000256" key="7">
    <source>
        <dbReference type="SAM" id="Phobius"/>
    </source>
</evidence>
<dbReference type="PANTHER" id="PTHR23535">
    <property type="entry name" value="SUGAR EFFLUX TRANSPORTER A-RELATED"/>
    <property type="match status" value="1"/>
</dbReference>
<feature type="transmembrane region" description="Helical" evidence="7">
    <location>
        <begin position="153"/>
        <end position="176"/>
    </location>
</feature>
<evidence type="ECO:0000256" key="5">
    <source>
        <dbReference type="ARBA" id="ARBA00022989"/>
    </source>
</evidence>
<keyword evidence="6 7" id="KW-0472">Membrane</keyword>
<feature type="transmembrane region" description="Helical" evidence="7">
    <location>
        <begin position="296"/>
        <end position="313"/>
    </location>
</feature>
<evidence type="ECO:0000256" key="4">
    <source>
        <dbReference type="ARBA" id="ARBA00022692"/>
    </source>
</evidence>
<evidence type="ECO:0000256" key="3">
    <source>
        <dbReference type="ARBA" id="ARBA00022475"/>
    </source>
</evidence>
<dbReference type="AlphaFoldDB" id="A0A1C4F6X3"/>
<feature type="transmembrane region" description="Helical" evidence="7">
    <location>
        <begin position="319"/>
        <end position="343"/>
    </location>
</feature>
<feature type="transmembrane region" description="Helical" evidence="7">
    <location>
        <begin position="355"/>
        <end position="377"/>
    </location>
</feature>
<feature type="domain" description="Major facilitator superfamily (MFS) profile" evidence="8">
    <location>
        <begin position="28"/>
        <end position="408"/>
    </location>
</feature>
<feature type="transmembrane region" description="Helical" evidence="7">
    <location>
        <begin position="30"/>
        <end position="53"/>
    </location>
</feature>
<dbReference type="CDD" id="cd17329">
    <property type="entry name" value="MFS_MdtH_MDR_like"/>
    <property type="match status" value="1"/>
</dbReference>
<feature type="transmembrane region" description="Helical" evidence="7">
    <location>
        <begin position="227"/>
        <end position="253"/>
    </location>
</feature>
<dbReference type="GO" id="GO:0071916">
    <property type="term" value="F:dipeptide transmembrane transporter activity"/>
    <property type="evidence" value="ECO:0007669"/>
    <property type="project" value="TreeGrafter"/>
</dbReference>
<proteinExistence type="predicted"/>
<sequence length="415" mass="44729">MHVIAVYITKNYNNQHVGQNMTTPQTRSTVALLASSLLLTIGRGATLPFMTIYLNRQYDMAVDQVGYAMSVALTIGVVFSLGFGMLADKFDKKRYMLLAIVAFITGFAAIPLTHHAGLVVLFFALINCAYSVFSTVLKAYFADTLTPTAKAKVFSLNYTFLNIGWTVGPPLGTLLVMQSINLPFWLAAVCAAFPLVFIQFFVRRVAVGSGMEPAVPWSPSVLLKDKALGWFTLSNLLASFVCGSFASCLSQYVMTVADSGFAEKVVAVVLPVNAAIVVSLQYAVGRKLTATNLRPLMGVGTLCFVVGLVGFMLSGNNLWLWGLSAAVFTLGEVIYAPGEYLLIDNIAPPGMKATYFSAQALGWLGAAMNPLLTGIILTTLPAWSLFVILIVTIGIAWLMLVKGMQVRQWGAVPAQ</sequence>
<comment type="subcellular location">
    <subcellularLocation>
        <location evidence="1">Cell membrane</location>
        <topology evidence="1">Multi-pass membrane protein</topology>
    </subcellularLocation>
</comment>
<dbReference type="PROSITE" id="PS50850">
    <property type="entry name" value="MFS"/>
    <property type="match status" value="1"/>
</dbReference>
<reference evidence="10" key="1">
    <citation type="submission" date="2016-08" db="EMBL/GenBank/DDBJ databases">
        <authorList>
            <person name="Varghese N."/>
            <person name="Submissions Spin"/>
        </authorList>
    </citation>
    <scope>NUCLEOTIDE SEQUENCE [LARGE SCALE GENOMIC DNA]</scope>
    <source>
        <strain evidence="10">REICA_142</strain>
    </source>
</reference>
<evidence type="ECO:0000256" key="1">
    <source>
        <dbReference type="ARBA" id="ARBA00004651"/>
    </source>
</evidence>
<keyword evidence="4 7" id="KW-0812">Transmembrane</keyword>
<accession>A0A1C4F6X3</accession>
<gene>
    <name evidence="9" type="ORF">GA0061070_103238</name>
</gene>
<dbReference type="PANTHER" id="PTHR23535:SF1">
    <property type="entry name" value="MFS FAMILY TRANSPORT PROTEIN"/>
    <property type="match status" value="1"/>
</dbReference>
<feature type="transmembrane region" description="Helical" evidence="7">
    <location>
        <begin position="95"/>
        <end position="112"/>
    </location>
</feature>
<evidence type="ECO:0000259" key="8">
    <source>
        <dbReference type="PROSITE" id="PS50850"/>
    </source>
</evidence>
<dbReference type="Gene3D" id="1.20.1250.20">
    <property type="entry name" value="MFS general substrate transporter like domains"/>
    <property type="match status" value="1"/>
</dbReference>
<feature type="transmembrane region" description="Helical" evidence="7">
    <location>
        <begin position="383"/>
        <end position="401"/>
    </location>
</feature>
<name>A0A1C4F6X3_9ENTR</name>
<protein>
    <submittedName>
        <fullName evidence="9">Predicted arabinose efflux permease, MFS family</fullName>
    </submittedName>
</protein>